<sequence length="357" mass="38983">MKLIFAISVIAAAAATAAQAATPMLYVFGDSLSDIGTLKRMTLGLYPPPSYWQGRFSSGPVWPEYLALLLGYDMYNKAVGGATSDNNDASLISQAPLNLVNIPSCQDQINLFRVTQPFYMLSSTRNSDIVVHEIGSNDFFAEVDKMTSGTLTQESFIATLSATVMDQLEQLRRIGFKNFLIHGMPHMQATPYAKEANIEGLVASTAARYNAVLRQQVAEWTATSRGLGNVTIVPLGEFVDATALSPVVSHALGLTNTDTPCINSTDDSSSQDENKLTALLNRVANAKDENMCADPSAYYFLDTVHPTERFHRLLGYFIKHIVDAVRRGQTYDLSQANLLSLIRTYNLGTPAPKPARV</sequence>
<proteinExistence type="predicted"/>
<keyword evidence="2" id="KW-1185">Reference proteome</keyword>
<comment type="caution">
    <text evidence="1">The sequence shown here is derived from an EMBL/GenBank/DDBJ whole genome shotgun (WGS) entry which is preliminary data.</text>
</comment>
<organism evidence="1 2">
    <name type="scientific">Coemansia nantahalensis</name>
    <dbReference type="NCBI Taxonomy" id="2789366"/>
    <lineage>
        <taxon>Eukaryota</taxon>
        <taxon>Fungi</taxon>
        <taxon>Fungi incertae sedis</taxon>
        <taxon>Zoopagomycota</taxon>
        <taxon>Kickxellomycotina</taxon>
        <taxon>Kickxellomycetes</taxon>
        <taxon>Kickxellales</taxon>
        <taxon>Kickxellaceae</taxon>
        <taxon>Coemansia</taxon>
    </lineage>
</organism>
<accession>A0ACC1JNX7</accession>
<gene>
    <name evidence="1" type="ORF">IWQ57_005250</name>
</gene>
<evidence type="ECO:0000313" key="2">
    <source>
        <dbReference type="Proteomes" id="UP001140234"/>
    </source>
</evidence>
<protein>
    <submittedName>
        <fullName evidence="1">Uncharacterized protein</fullName>
    </submittedName>
</protein>
<name>A0ACC1JNX7_9FUNG</name>
<dbReference type="Proteomes" id="UP001140234">
    <property type="component" value="Unassembled WGS sequence"/>
</dbReference>
<evidence type="ECO:0000313" key="1">
    <source>
        <dbReference type="EMBL" id="KAJ2764218.1"/>
    </source>
</evidence>
<reference evidence="1" key="1">
    <citation type="submission" date="2022-07" db="EMBL/GenBank/DDBJ databases">
        <title>Phylogenomic reconstructions and comparative analyses of Kickxellomycotina fungi.</title>
        <authorList>
            <person name="Reynolds N.K."/>
            <person name="Stajich J.E."/>
            <person name="Barry K."/>
            <person name="Grigoriev I.V."/>
            <person name="Crous P."/>
            <person name="Smith M.E."/>
        </authorList>
    </citation>
    <scope>NUCLEOTIDE SEQUENCE</scope>
    <source>
        <strain evidence="1">CBS 109366</strain>
    </source>
</reference>
<dbReference type="EMBL" id="JANBUJ010002433">
    <property type="protein sequence ID" value="KAJ2764218.1"/>
    <property type="molecule type" value="Genomic_DNA"/>
</dbReference>